<reference evidence="2 3" key="1">
    <citation type="submission" date="2024-10" db="EMBL/GenBank/DDBJ databases">
        <title>The Natural Products Discovery Center: Release of the First 8490 Sequenced Strains for Exploring Actinobacteria Biosynthetic Diversity.</title>
        <authorList>
            <person name="Kalkreuter E."/>
            <person name="Kautsar S.A."/>
            <person name="Yang D."/>
            <person name="Bader C.D."/>
            <person name="Teijaro C.N."/>
            <person name="Fluegel L."/>
            <person name="Davis C.M."/>
            <person name="Simpson J.R."/>
            <person name="Lauterbach L."/>
            <person name="Steele A.D."/>
            <person name="Gui C."/>
            <person name="Meng S."/>
            <person name="Li G."/>
            <person name="Viehrig K."/>
            <person name="Ye F."/>
            <person name="Su P."/>
            <person name="Kiefer A.F."/>
            <person name="Nichols A."/>
            <person name="Cepeda A.J."/>
            <person name="Yan W."/>
            <person name="Fan B."/>
            <person name="Jiang Y."/>
            <person name="Adhikari A."/>
            <person name="Zheng C.-J."/>
            <person name="Schuster L."/>
            <person name="Cowan T.M."/>
            <person name="Smanski M.J."/>
            <person name="Chevrette M.G."/>
            <person name="De Carvalho L.P.S."/>
            <person name="Shen B."/>
        </authorList>
    </citation>
    <scope>NUCLEOTIDE SEQUENCE [LARGE SCALE GENOMIC DNA]</scope>
    <source>
        <strain evidence="2 3">NPDC049845</strain>
    </source>
</reference>
<proteinExistence type="predicted"/>
<sequence>MMEREYAWTDAGKASAARHDVSEQEAIDALYSPQRIENHIGTLLLAVAGLADTARVIMVLCERIGKVSSYGILAVRLATPDEVKQWMEGTR</sequence>
<name>A0ABW7ZJU9_9ACTN</name>
<comment type="caution">
    <text evidence="2">The sequence shown here is derived from an EMBL/GenBank/DDBJ whole genome shotgun (WGS) entry which is preliminary data.</text>
</comment>
<accession>A0ABW7ZJU9</accession>
<dbReference type="RefSeq" id="WP_396769028.1">
    <property type="nucleotide sequence ID" value="NZ_JBITLA010000003.1"/>
</dbReference>
<dbReference type="EMBL" id="JBITLE010000003">
    <property type="protein sequence ID" value="MFI7263125.1"/>
    <property type="molecule type" value="Genomic_DNA"/>
</dbReference>
<keyword evidence="3" id="KW-1185">Reference proteome</keyword>
<protein>
    <submittedName>
        <fullName evidence="2">Uncharacterized protein</fullName>
    </submittedName>
</protein>
<evidence type="ECO:0000313" key="2">
    <source>
        <dbReference type="EMBL" id="MFI7263125.1"/>
    </source>
</evidence>
<evidence type="ECO:0000313" key="3">
    <source>
        <dbReference type="Proteomes" id="UP001612812"/>
    </source>
</evidence>
<organism evidence="2 3">
    <name type="scientific">Micromonospora maritima</name>
    <dbReference type="NCBI Taxonomy" id="986711"/>
    <lineage>
        <taxon>Bacteria</taxon>
        <taxon>Bacillati</taxon>
        <taxon>Actinomycetota</taxon>
        <taxon>Actinomycetes</taxon>
        <taxon>Micromonosporales</taxon>
        <taxon>Micromonosporaceae</taxon>
        <taxon>Micromonospora</taxon>
    </lineage>
</organism>
<feature type="region of interest" description="Disordered" evidence="1">
    <location>
        <begin position="1"/>
        <end position="21"/>
    </location>
</feature>
<dbReference type="Proteomes" id="UP001612812">
    <property type="component" value="Unassembled WGS sequence"/>
</dbReference>
<gene>
    <name evidence="2" type="ORF">ACIBP4_12600</name>
</gene>
<evidence type="ECO:0000256" key="1">
    <source>
        <dbReference type="SAM" id="MobiDB-lite"/>
    </source>
</evidence>